<organism evidence="1 2">
    <name type="scientific">Vibrio diazotrophicus</name>
    <dbReference type="NCBI Taxonomy" id="685"/>
    <lineage>
        <taxon>Bacteria</taxon>
        <taxon>Pseudomonadati</taxon>
        <taxon>Pseudomonadota</taxon>
        <taxon>Gammaproteobacteria</taxon>
        <taxon>Vibrionales</taxon>
        <taxon>Vibrionaceae</taxon>
        <taxon>Vibrio</taxon>
    </lineage>
</organism>
<comment type="caution">
    <text evidence="1">The sequence shown here is derived from an EMBL/GenBank/DDBJ whole genome shotgun (WGS) entry which is preliminary data.</text>
</comment>
<proteinExistence type="predicted"/>
<keyword evidence="2" id="KW-1185">Reference proteome</keyword>
<name>A0ABX4WDK5_VIBDI</name>
<accession>A0ABX4WDK5</accession>
<reference evidence="1 2" key="1">
    <citation type="submission" date="2018-01" db="EMBL/GenBank/DDBJ databases">
        <title>Draft genome sequences of six Vibrio diazotrophicus strains isolated from deep-sea sediments of the Baltic Sea.</title>
        <authorList>
            <person name="Castillo D."/>
            <person name="Vandieken V."/>
            <person name="Chiang O."/>
            <person name="Middelboe M."/>
        </authorList>
    </citation>
    <scope>NUCLEOTIDE SEQUENCE [LARGE SCALE GENOMIC DNA]</scope>
    <source>
        <strain evidence="1 2">65.10M</strain>
    </source>
</reference>
<dbReference type="EMBL" id="POSM01000006">
    <property type="protein sequence ID" value="PNI01949.1"/>
    <property type="molecule type" value="Genomic_DNA"/>
</dbReference>
<gene>
    <name evidence="1" type="ORF">C1O25_06410</name>
</gene>
<dbReference type="RefSeq" id="WP_102968071.1">
    <property type="nucleotide sequence ID" value="NZ_POSM01000006.1"/>
</dbReference>
<evidence type="ECO:0000313" key="1">
    <source>
        <dbReference type="EMBL" id="PNI01949.1"/>
    </source>
</evidence>
<sequence>MIKTADENRRFFYYQFKADGSDKDGHLLMKNKKATWISGFLAVGENLLLLSELEQPSYVA</sequence>
<dbReference type="Proteomes" id="UP000236547">
    <property type="component" value="Unassembled WGS sequence"/>
</dbReference>
<protein>
    <submittedName>
        <fullName evidence="1">Uncharacterized protein</fullName>
    </submittedName>
</protein>
<evidence type="ECO:0000313" key="2">
    <source>
        <dbReference type="Proteomes" id="UP000236547"/>
    </source>
</evidence>